<reference evidence="4 5" key="1">
    <citation type="submission" date="2016-10" db="EMBL/GenBank/DDBJ databases">
        <authorList>
            <person name="Varghese N."/>
            <person name="Submissions S."/>
        </authorList>
    </citation>
    <scope>NUCLEOTIDE SEQUENCE [LARGE SCALE GENOMIC DNA]</scope>
    <source>
        <strain evidence="5">YIM D21,KCTC 23444,ACCC 10710</strain>
    </source>
</reference>
<evidence type="ECO:0000313" key="4">
    <source>
        <dbReference type="EMBL" id="SFD55664.1"/>
    </source>
</evidence>
<evidence type="ECO:0000259" key="3">
    <source>
        <dbReference type="Pfam" id="PF02826"/>
    </source>
</evidence>
<dbReference type="InterPro" id="IPR036291">
    <property type="entry name" value="NAD(P)-bd_dom_sf"/>
</dbReference>
<dbReference type="PANTHER" id="PTHR43333">
    <property type="entry name" value="2-HACID_DH_C DOMAIN-CONTAINING PROTEIN"/>
    <property type="match status" value="1"/>
</dbReference>
<keyword evidence="4" id="KW-0670">Pyruvate</keyword>
<dbReference type="CDD" id="cd12164">
    <property type="entry name" value="GDH_like_2"/>
    <property type="match status" value="1"/>
</dbReference>
<dbReference type="Proteomes" id="UP000325289">
    <property type="component" value="Unassembled WGS sequence"/>
</dbReference>
<dbReference type="Gene3D" id="3.40.50.720">
    <property type="entry name" value="NAD(P)-binding Rossmann-like Domain"/>
    <property type="match status" value="2"/>
</dbReference>
<dbReference type="AlphaFoldDB" id="A0A1I1TAK2"/>
<protein>
    <submittedName>
        <fullName evidence="4">Glyoxylate/hydroxypyruvate reductase A</fullName>
    </submittedName>
</protein>
<accession>A0A1I1TAK2</accession>
<keyword evidence="1" id="KW-0560">Oxidoreductase</keyword>
<proteinExistence type="predicted"/>
<feature type="domain" description="D-isomer specific 2-hydroxyacid dehydrogenase NAD-binding" evidence="3">
    <location>
        <begin position="97"/>
        <end position="268"/>
    </location>
</feature>
<dbReference type="EMBL" id="FOMS01000001">
    <property type="protein sequence ID" value="SFD55664.1"/>
    <property type="molecule type" value="Genomic_DNA"/>
</dbReference>
<keyword evidence="5" id="KW-1185">Reference proteome</keyword>
<organism evidence="4 5">
    <name type="scientific">Roseivivax sediminis</name>
    <dbReference type="NCBI Taxonomy" id="936889"/>
    <lineage>
        <taxon>Bacteria</taxon>
        <taxon>Pseudomonadati</taxon>
        <taxon>Pseudomonadota</taxon>
        <taxon>Alphaproteobacteria</taxon>
        <taxon>Rhodobacterales</taxon>
        <taxon>Roseobacteraceae</taxon>
        <taxon>Roseivivax</taxon>
    </lineage>
</organism>
<sequence length="303" mass="32036">MTTLLLSTPERAEVWGRVFAEAGERLLVDAADVRDPGEVLHLACWTPPADIARYTALKTVISVGAGVDQMPPLPEGVTLVRTLAPGIEQMVRDYVVMAALALYRDLPVYIAQSAQGKWAPMPAPDAARRRVGIMGMGRIGRLAARSLTGLGFAVAGWSRSGAPVEDVEMFAQDDLVSFLGRTDILICLLPLTGATHGVLNAELLSHLPAGAALVQAGRGAQLDMAALRAALDSGHMKAAMLDVTDPEPLPADHWAWRHPKVLVTPHVAAQTDAEEGAAHALSVVSAARAGHAIPGRVDPQRGY</sequence>
<evidence type="ECO:0000313" key="5">
    <source>
        <dbReference type="Proteomes" id="UP000325289"/>
    </source>
</evidence>
<evidence type="ECO:0000256" key="1">
    <source>
        <dbReference type="ARBA" id="ARBA00023002"/>
    </source>
</evidence>
<keyword evidence="2" id="KW-0520">NAD</keyword>
<dbReference type="Pfam" id="PF02826">
    <property type="entry name" value="2-Hacid_dh_C"/>
    <property type="match status" value="1"/>
</dbReference>
<dbReference type="PANTHER" id="PTHR43333:SF1">
    <property type="entry name" value="D-ISOMER SPECIFIC 2-HYDROXYACID DEHYDROGENASE NAD-BINDING DOMAIN-CONTAINING PROTEIN"/>
    <property type="match status" value="1"/>
</dbReference>
<dbReference type="GO" id="GO:0051287">
    <property type="term" value="F:NAD binding"/>
    <property type="evidence" value="ECO:0007669"/>
    <property type="project" value="InterPro"/>
</dbReference>
<evidence type="ECO:0000256" key="2">
    <source>
        <dbReference type="ARBA" id="ARBA00023027"/>
    </source>
</evidence>
<dbReference type="OrthoDB" id="9787219at2"/>
<dbReference type="RefSeq" id="WP_149754335.1">
    <property type="nucleotide sequence ID" value="NZ_FOMS01000001.1"/>
</dbReference>
<dbReference type="InterPro" id="IPR006140">
    <property type="entry name" value="D-isomer_DH_NAD-bd"/>
</dbReference>
<gene>
    <name evidence="4" type="ORF">SAMN04515678_101557</name>
</gene>
<dbReference type="GO" id="GO:0016491">
    <property type="term" value="F:oxidoreductase activity"/>
    <property type="evidence" value="ECO:0007669"/>
    <property type="project" value="UniProtKB-KW"/>
</dbReference>
<dbReference type="SUPFAM" id="SSF51735">
    <property type="entry name" value="NAD(P)-binding Rossmann-fold domains"/>
    <property type="match status" value="1"/>
</dbReference>
<name>A0A1I1TAK2_9RHOB</name>